<reference evidence="1 2" key="1">
    <citation type="submission" date="2019-08" db="EMBL/GenBank/DDBJ databases">
        <title>Bradyrhizobium hipponensis sp. nov., a rhizobium isolated from a Lupinus angustifolius root nodule in Tunisia.</title>
        <authorList>
            <person name="Off K."/>
            <person name="Rejili M."/>
            <person name="Mars M."/>
            <person name="Brachmann A."/>
            <person name="Marin M."/>
        </authorList>
    </citation>
    <scope>NUCLEOTIDE SEQUENCE [LARGE SCALE GENOMIC DNA]</scope>
    <source>
        <strain evidence="2">aSej3</strain>
    </source>
</reference>
<comment type="caution">
    <text evidence="1">The sequence shown here is derived from an EMBL/GenBank/DDBJ whole genome shotgun (WGS) entry which is preliminary data.</text>
</comment>
<protein>
    <submittedName>
        <fullName evidence="1">Uncharacterized protein</fullName>
    </submittedName>
</protein>
<sequence>MTSAAKPKRKPRMSKAQVEFMREHLPAYLNWLKATGQAVGIKMQPWQKVIVESLIRKKFLTEDGHVTADGQRAYEQRVSVIVPKPRSPQQLLGKTADLIIIDDPVQNA</sequence>
<dbReference type="RefSeq" id="WP_148740352.1">
    <property type="nucleotide sequence ID" value="NZ_VSTH01000051.1"/>
</dbReference>
<dbReference type="EMBL" id="VSTH01000051">
    <property type="protein sequence ID" value="TYO65418.1"/>
    <property type="molecule type" value="Genomic_DNA"/>
</dbReference>
<name>A0A5S4YMS2_9BRAD</name>
<evidence type="ECO:0000313" key="1">
    <source>
        <dbReference type="EMBL" id="TYO65418.1"/>
    </source>
</evidence>
<gene>
    <name evidence="1" type="ORF">FXV83_15900</name>
</gene>
<dbReference type="Proteomes" id="UP000324797">
    <property type="component" value="Unassembled WGS sequence"/>
</dbReference>
<accession>A0A5S4YMS2</accession>
<evidence type="ECO:0000313" key="2">
    <source>
        <dbReference type="Proteomes" id="UP000324797"/>
    </source>
</evidence>
<organism evidence="1 2">
    <name type="scientific">Bradyrhizobium hipponense</name>
    <dbReference type="NCBI Taxonomy" id="2605638"/>
    <lineage>
        <taxon>Bacteria</taxon>
        <taxon>Pseudomonadati</taxon>
        <taxon>Pseudomonadota</taxon>
        <taxon>Alphaproteobacteria</taxon>
        <taxon>Hyphomicrobiales</taxon>
        <taxon>Nitrobacteraceae</taxon>
        <taxon>Bradyrhizobium</taxon>
    </lineage>
</organism>
<keyword evidence="2" id="KW-1185">Reference proteome</keyword>
<dbReference type="AlphaFoldDB" id="A0A5S4YMS2"/>
<proteinExistence type="predicted"/>